<proteinExistence type="predicted"/>
<name>A0A9P5ZQ02_PLEER</name>
<dbReference type="Proteomes" id="UP000807025">
    <property type="component" value="Unassembled WGS sequence"/>
</dbReference>
<organism evidence="1 2">
    <name type="scientific">Pleurotus eryngii</name>
    <name type="common">Boletus of the steppes</name>
    <dbReference type="NCBI Taxonomy" id="5323"/>
    <lineage>
        <taxon>Eukaryota</taxon>
        <taxon>Fungi</taxon>
        <taxon>Dikarya</taxon>
        <taxon>Basidiomycota</taxon>
        <taxon>Agaricomycotina</taxon>
        <taxon>Agaricomycetes</taxon>
        <taxon>Agaricomycetidae</taxon>
        <taxon>Agaricales</taxon>
        <taxon>Pleurotineae</taxon>
        <taxon>Pleurotaceae</taxon>
        <taxon>Pleurotus</taxon>
    </lineage>
</organism>
<reference evidence="1" key="1">
    <citation type="submission" date="2020-11" db="EMBL/GenBank/DDBJ databases">
        <authorList>
            <consortium name="DOE Joint Genome Institute"/>
            <person name="Ahrendt S."/>
            <person name="Riley R."/>
            <person name="Andreopoulos W."/>
            <person name="Labutti K."/>
            <person name="Pangilinan J."/>
            <person name="Ruiz-Duenas F.J."/>
            <person name="Barrasa J.M."/>
            <person name="Sanchez-Garcia M."/>
            <person name="Camarero S."/>
            <person name="Miyauchi S."/>
            <person name="Serrano A."/>
            <person name="Linde D."/>
            <person name="Babiker R."/>
            <person name="Drula E."/>
            <person name="Ayuso-Fernandez I."/>
            <person name="Pacheco R."/>
            <person name="Padilla G."/>
            <person name="Ferreira P."/>
            <person name="Barriuso J."/>
            <person name="Kellner H."/>
            <person name="Castanera R."/>
            <person name="Alfaro M."/>
            <person name="Ramirez L."/>
            <person name="Pisabarro A.G."/>
            <person name="Kuo A."/>
            <person name="Tritt A."/>
            <person name="Lipzen A."/>
            <person name="He G."/>
            <person name="Yan M."/>
            <person name="Ng V."/>
            <person name="Cullen D."/>
            <person name="Martin F."/>
            <person name="Rosso M.-N."/>
            <person name="Henrissat B."/>
            <person name="Hibbett D."/>
            <person name="Martinez A.T."/>
            <person name="Grigoriev I.V."/>
        </authorList>
    </citation>
    <scope>NUCLEOTIDE SEQUENCE</scope>
    <source>
        <strain evidence="1">ATCC 90797</strain>
    </source>
</reference>
<dbReference type="AlphaFoldDB" id="A0A9P5ZQ02"/>
<accession>A0A9P5ZQ02</accession>
<protein>
    <submittedName>
        <fullName evidence="1">Uncharacterized protein</fullName>
    </submittedName>
</protein>
<evidence type="ECO:0000313" key="2">
    <source>
        <dbReference type="Proteomes" id="UP000807025"/>
    </source>
</evidence>
<evidence type="ECO:0000313" key="1">
    <source>
        <dbReference type="EMBL" id="KAF9491561.1"/>
    </source>
</evidence>
<gene>
    <name evidence="1" type="ORF">BDN71DRAFT_1306593</name>
</gene>
<keyword evidence="2" id="KW-1185">Reference proteome</keyword>
<comment type="caution">
    <text evidence="1">The sequence shown here is derived from an EMBL/GenBank/DDBJ whole genome shotgun (WGS) entry which is preliminary data.</text>
</comment>
<sequence length="233" mass="26188">MKTSPQSPAPNTDTIHITIPRHESLRHLCFVWILQRGTSVYDSGVVIGDDVGVHEENCTFERLVVFIPDFSTKHLLPTIQRLESLWRVQARSSTFDLSQDISPLSAKSCRPCSILRSLIPSNSRQRLRVCADSALSTPKVSCSRSNFARRADGHRNSRRCLHHLQNFHTRVPSEYGLGTHAVLRVYRDRWRRQCHSPPRLIKSSALRAQPESLAVEGGCTRNGMGGAKGRVSI</sequence>
<dbReference type="EMBL" id="MU154616">
    <property type="protein sequence ID" value="KAF9491561.1"/>
    <property type="molecule type" value="Genomic_DNA"/>
</dbReference>